<dbReference type="AlphaFoldDB" id="A0A9Q4II49"/>
<evidence type="ECO:0008006" key="4">
    <source>
        <dbReference type="Google" id="ProtNLM"/>
    </source>
</evidence>
<dbReference type="RefSeq" id="WP_269027969.1">
    <property type="nucleotide sequence ID" value="NZ_BAABDP010000022.1"/>
</dbReference>
<organism evidence="2 3">
    <name type="scientific">Corynebacterium pilbarense</name>
    <dbReference type="NCBI Taxonomy" id="1288393"/>
    <lineage>
        <taxon>Bacteria</taxon>
        <taxon>Bacillati</taxon>
        <taxon>Actinomycetota</taxon>
        <taxon>Actinomycetes</taxon>
        <taxon>Mycobacteriales</taxon>
        <taxon>Corynebacteriaceae</taxon>
        <taxon>Corynebacterium</taxon>
    </lineage>
</organism>
<evidence type="ECO:0000256" key="1">
    <source>
        <dbReference type="SAM" id="Phobius"/>
    </source>
</evidence>
<feature type="transmembrane region" description="Helical" evidence="1">
    <location>
        <begin position="266"/>
        <end position="286"/>
    </location>
</feature>
<sequence>MSNATIAGMLAERFGFTFTPEQVAQTGSTETSTLYTATDDTGHGVEVEVFSAPVDSAIGDEVNTLNSRLALAAHPGAFQPRSVGTTEDGKLFVLREAPTGTPLSELIAKKGATFTPQEVRDLLAPVAEAIDDYDLKGLSGFVSRSITPERLLVQPQWSTTPVKLTLVGPSTDPAQSDEAAAKGNVDKFANVVALMTGDEPRSGARTCAGVLETAPAEHVAIATPDQSVAPRPQDGYRKPPEPYAYGTDGNYVRTVPTKQQQKTAPWPWIIAILALLLIALAALWYWSTHRGEEWTSAEAQIAEDYPKVVSERAGQKGWKDLVCEPGSLDTDQVGKIRCANDELGVSAAQYASESDRDDAVPDPSEAVVLGSGECTIYSYELPDANPPAYVMTPQDKPEYLFIVNGFDAENQRLDLPVCE</sequence>
<accession>A0A9Q4II49</accession>
<name>A0A9Q4II49_9CORY</name>
<comment type="caution">
    <text evidence="2">The sequence shown here is derived from an EMBL/GenBank/DDBJ whole genome shotgun (WGS) entry which is preliminary data.</text>
</comment>
<keyword evidence="1" id="KW-0812">Transmembrane</keyword>
<proteinExistence type="predicted"/>
<dbReference type="Proteomes" id="UP001071110">
    <property type="component" value="Unassembled WGS sequence"/>
</dbReference>
<gene>
    <name evidence="2" type="ORF">NUW87_07990</name>
</gene>
<dbReference type="EMBL" id="JANRML010000009">
    <property type="protein sequence ID" value="MCZ2221310.1"/>
    <property type="molecule type" value="Genomic_DNA"/>
</dbReference>
<keyword evidence="3" id="KW-1185">Reference proteome</keyword>
<evidence type="ECO:0000313" key="3">
    <source>
        <dbReference type="Proteomes" id="UP001071110"/>
    </source>
</evidence>
<keyword evidence="1" id="KW-0472">Membrane</keyword>
<reference evidence="2" key="1">
    <citation type="submission" date="2022-08" db="EMBL/GenBank/DDBJ databases">
        <title>Corynebacterium sp. nov., isolated from clinical breast specimens.</title>
        <authorList>
            <person name="Zhang T."/>
        </authorList>
    </citation>
    <scope>NUCLEOTIDE SEQUENCE</scope>
    <source>
        <strain evidence="2">CCUG 57942</strain>
    </source>
</reference>
<keyword evidence="1" id="KW-1133">Transmembrane helix</keyword>
<protein>
    <recommendedName>
        <fullName evidence="4">Serine/threonine protein kinase</fullName>
    </recommendedName>
</protein>
<evidence type="ECO:0000313" key="2">
    <source>
        <dbReference type="EMBL" id="MCZ2221310.1"/>
    </source>
</evidence>